<name>A0AAP4HEM7_9GAMM</name>
<sequence length="85" mass="9595">MSTRNRTNESEIATAAADVLRERFIAVAHSDRVLYVENDALVSKTPNGKPVLIKQLSGRNPDLARQFNGRRTFKIRKRNIEATAE</sequence>
<dbReference type="Proteomes" id="UP001174419">
    <property type="component" value="Unassembled WGS sequence"/>
</dbReference>
<reference evidence="1" key="4">
    <citation type="journal article" date="2022" name="Sci. Total Environ.">
        <title>Prevalence, transmission, and molecular epidemiology of tet(X)-positive bacteria among humans, animals, and environmental niches in China: An epidemiological, and genomic-based study.</title>
        <authorList>
            <person name="Dong N."/>
            <person name="Zeng Y."/>
            <person name="Cai C."/>
            <person name="Sun C."/>
            <person name="Lu J."/>
            <person name="Liu C."/>
            <person name="Zhou H."/>
            <person name="Sun Q."/>
            <person name="Shu L."/>
            <person name="Wang H."/>
            <person name="Wang Y."/>
            <person name="Wang S."/>
            <person name="Wu C."/>
            <person name="Chan E.W."/>
            <person name="Chen G."/>
            <person name="Shen Z."/>
            <person name="Chen S."/>
            <person name="Zhang R."/>
        </authorList>
    </citation>
    <scope>NUCLEOTIDE SEQUENCE</scope>
    <source>
        <strain evidence="1">DF49-4</strain>
    </source>
</reference>
<evidence type="ECO:0000313" key="3">
    <source>
        <dbReference type="Proteomes" id="UP000405075"/>
    </source>
</evidence>
<protein>
    <submittedName>
        <fullName evidence="1">Uncharacterized protein</fullName>
    </submittedName>
</protein>
<accession>A0AAP4HEM7</accession>
<reference evidence="3" key="1">
    <citation type="submission" date="2019-11" db="EMBL/GenBank/DDBJ databases">
        <title>Escherichia coli 1916D6.</title>
        <authorList>
            <person name="Yao H."/>
            <person name="Du X."/>
            <person name="Yu R."/>
            <person name="Li A."/>
        </authorList>
    </citation>
    <scope>NUCLEOTIDE SEQUENCE [LARGE SCALE GENOMIC DNA]</scope>
    <source>
        <strain evidence="3">19110F47</strain>
    </source>
</reference>
<evidence type="ECO:0000313" key="1">
    <source>
        <dbReference type="EMBL" id="MDM1719179.1"/>
    </source>
</evidence>
<dbReference type="Proteomes" id="UP000405075">
    <property type="component" value="Chromosome"/>
</dbReference>
<proteinExistence type="predicted"/>
<dbReference type="EMBL" id="JACANG010000013">
    <property type="protein sequence ID" value="MDM1719179.1"/>
    <property type="molecule type" value="Genomic_DNA"/>
</dbReference>
<dbReference type="EMBL" id="CP046045">
    <property type="protein sequence ID" value="QGM27016.1"/>
    <property type="molecule type" value="Genomic_DNA"/>
</dbReference>
<dbReference type="AlphaFoldDB" id="A0AAP4HEM7"/>
<reference evidence="1" key="3">
    <citation type="submission" date="2020-06" db="EMBL/GenBank/DDBJ databases">
        <authorList>
            <person name="Dong N."/>
        </authorList>
    </citation>
    <scope>NUCLEOTIDE SEQUENCE</scope>
    <source>
        <strain evidence="1">DF49-4</strain>
    </source>
</reference>
<dbReference type="RefSeq" id="WP_004975373.1">
    <property type="nucleotide sequence ID" value="NZ_AP031566.1"/>
</dbReference>
<evidence type="ECO:0000313" key="4">
    <source>
        <dbReference type="Proteomes" id="UP001174419"/>
    </source>
</evidence>
<evidence type="ECO:0000313" key="2">
    <source>
        <dbReference type="EMBL" id="QGM27016.1"/>
    </source>
</evidence>
<reference evidence="2" key="2">
    <citation type="submission" date="2019-11" db="EMBL/GenBank/DDBJ databases">
        <authorList>
            <person name="Yao H."/>
            <person name="Du X."/>
            <person name="Yu R."/>
            <person name="Li A."/>
        </authorList>
    </citation>
    <scope>NUCLEOTIDE SEQUENCE</scope>
    <source>
        <strain evidence="2">19110F47</strain>
    </source>
</reference>
<gene>
    <name evidence="2" type="ORF">GJD93_04630</name>
    <name evidence="1" type="ORF">HX110_08515</name>
</gene>
<organism evidence="1 4">
    <name type="scientific">Acinetobacter towneri</name>
    <dbReference type="NCBI Taxonomy" id="202956"/>
    <lineage>
        <taxon>Bacteria</taxon>
        <taxon>Pseudomonadati</taxon>
        <taxon>Pseudomonadota</taxon>
        <taxon>Gammaproteobacteria</taxon>
        <taxon>Moraxellales</taxon>
        <taxon>Moraxellaceae</taxon>
        <taxon>Acinetobacter</taxon>
    </lineage>
</organism>